<gene>
    <name evidence="1" type="ORF">LS48_08390</name>
</gene>
<accession>A0A137RHW4</accession>
<organism evidence="1 2">
    <name type="scientific">Aequorivita aquimaris</name>
    <dbReference type="NCBI Taxonomy" id="1548749"/>
    <lineage>
        <taxon>Bacteria</taxon>
        <taxon>Pseudomonadati</taxon>
        <taxon>Bacteroidota</taxon>
        <taxon>Flavobacteriia</taxon>
        <taxon>Flavobacteriales</taxon>
        <taxon>Flavobacteriaceae</taxon>
        <taxon>Aequorivita</taxon>
    </lineage>
</organism>
<protein>
    <submittedName>
        <fullName evidence="1">Uncharacterized protein</fullName>
    </submittedName>
</protein>
<name>A0A137RHW4_9FLAO</name>
<keyword evidence="2" id="KW-1185">Reference proteome</keyword>
<comment type="caution">
    <text evidence="1">The sequence shown here is derived from an EMBL/GenBank/DDBJ whole genome shotgun (WGS) entry which is preliminary data.</text>
</comment>
<dbReference type="EMBL" id="JRWG01000004">
    <property type="protein sequence ID" value="KXN99078.1"/>
    <property type="molecule type" value="Genomic_DNA"/>
</dbReference>
<dbReference type="PROSITE" id="PS51257">
    <property type="entry name" value="PROKAR_LIPOPROTEIN"/>
    <property type="match status" value="1"/>
</dbReference>
<dbReference type="RefSeq" id="WP_062621916.1">
    <property type="nucleotide sequence ID" value="NZ_JRWG01000004.1"/>
</dbReference>
<dbReference type="AlphaFoldDB" id="A0A137RHW4"/>
<dbReference type="Proteomes" id="UP000070138">
    <property type="component" value="Unassembled WGS sequence"/>
</dbReference>
<sequence>MKSSPLFLAIVSIFFASCFNGEKQNYDEDDNFQEYYNEEITSENHRNNHNQIASNDALKYFNTIDSRNGMVMSRIPFPASWQKQNGGQYLYTGPNGIKVHGERGGSYMFSSDPQMNQMYQQSGMQVQLPKSIDQVINEGFMEYANKINRKLVRKYPMPQFAAWDKQFDDQLYKSVPSQKNFNVMGLEWRDPDGTSFLTILHHFVSYDQYGGYWGITYSVLEASEGAFEEAKTHYINGLLNQQINPQWLQAVNQKDMQIAQQSNAAHQQRMANIKSFGDQNTARFNDRMAAMDQNMASWRANQAASDRSQEQFVDYIHGNTNVSNTNTGQTYKVEAGANQYWMNNQGEYIKSDNSLYNPNLDQNVNNQTWTEYEEQN</sequence>
<proteinExistence type="predicted"/>
<dbReference type="OrthoDB" id="5496149at2"/>
<reference evidence="1 2" key="2">
    <citation type="journal article" date="2016" name="Int. J. Syst. Evol. Microbiol.">
        <title>Vitellibacter aquimaris sp. nov., a marine bacterium isolated from seawater.</title>
        <authorList>
            <person name="Thevarajoo S."/>
            <person name="Selvaratnam C."/>
            <person name="Goh K.M."/>
            <person name="Hong K.W."/>
            <person name="Chan X.Y."/>
            <person name="Chan K.G."/>
            <person name="Chong C.S."/>
        </authorList>
    </citation>
    <scope>NUCLEOTIDE SEQUENCE [LARGE SCALE GENOMIC DNA]</scope>
    <source>
        <strain evidence="1 2">D-24</strain>
    </source>
</reference>
<evidence type="ECO:0000313" key="1">
    <source>
        <dbReference type="EMBL" id="KXN99078.1"/>
    </source>
</evidence>
<reference evidence="2" key="1">
    <citation type="submission" date="2014-10" db="EMBL/GenBank/DDBJ databases">
        <title>Genome sequencing of Vitellibacter sp. D-24.</title>
        <authorList>
            <person name="Thevarajoo S."/>
            <person name="Selvaratnam C."/>
            <person name="Goh K.M."/>
            <person name="Chong C.S."/>
        </authorList>
    </citation>
    <scope>NUCLEOTIDE SEQUENCE [LARGE SCALE GENOMIC DNA]</scope>
    <source>
        <strain evidence="2">D-24</strain>
    </source>
</reference>
<evidence type="ECO:0000313" key="2">
    <source>
        <dbReference type="Proteomes" id="UP000070138"/>
    </source>
</evidence>
<dbReference type="STRING" id="1548749.LS48_08390"/>